<comment type="caution">
    <text evidence="2">The sequence shown here is derived from an EMBL/GenBank/DDBJ whole genome shotgun (WGS) entry which is preliminary data.</text>
</comment>
<dbReference type="SUPFAM" id="SSF82693">
    <property type="entry name" value="Multidrug efflux transporter AcrB pore domain, PN1, PN2, PC1 and PC2 subdomains"/>
    <property type="match status" value="3"/>
</dbReference>
<keyword evidence="3" id="KW-1185">Reference proteome</keyword>
<dbReference type="InterPro" id="IPR027463">
    <property type="entry name" value="AcrB_DN_DC_subdom"/>
</dbReference>
<evidence type="ECO:0000313" key="2">
    <source>
        <dbReference type="EMBL" id="TBL75357.1"/>
    </source>
</evidence>
<organism evidence="2 3">
    <name type="scientific">Paenibacillus thalictri</name>
    <dbReference type="NCBI Taxonomy" id="2527873"/>
    <lineage>
        <taxon>Bacteria</taxon>
        <taxon>Bacillati</taxon>
        <taxon>Bacillota</taxon>
        <taxon>Bacilli</taxon>
        <taxon>Bacillales</taxon>
        <taxon>Paenibacillaceae</taxon>
        <taxon>Paenibacillus</taxon>
    </lineage>
</organism>
<feature type="transmembrane region" description="Helical" evidence="1">
    <location>
        <begin position="333"/>
        <end position="352"/>
    </location>
</feature>
<dbReference type="GO" id="GO:0042910">
    <property type="term" value="F:xenobiotic transmembrane transporter activity"/>
    <property type="evidence" value="ECO:0007669"/>
    <property type="project" value="TreeGrafter"/>
</dbReference>
<dbReference type="EMBL" id="SIRE01000017">
    <property type="protein sequence ID" value="TBL75357.1"/>
    <property type="molecule type" value="Genomic_DNA"/>
</dbReference>
<keyword evidence="1" id="KW-1133">Transmembrane helix</keyword>
<dbReference type="InterPro" id="IPR001036">
    <property type="entry name" value="Acrflvin-R"/>
</dbReference>
<dbReference type="OrthoDB" id="9757876at2"/>
<feature type="transmembrane region" description="Helical" evidence="1">
    <location>
        <begin position="866"/>
        <end position="882"/>
    </location>
</feature>
<dbReference type="Proteomes" id="UP000293142">
    <property type="component" value="Unassembled WGS sequence"/>
</dbReference>
<dbReference type="SUPFAM" id="SSF82714">
    <property type="entry name" value="Multidrug efflux transporter AcrB TolC docking domain, DN and DC subdomains"/>
    <property type="match status" value="2"/>
</dbReference>
<feature type="transmembrane region" description="Helical" evidence="1">
    <location>
        <begin position="999"/>
        <end position="1022"/>
    </location>
</feature>
<gene>
    <name evidence="2" type="ORF">EYB31_23410</name>
</gene>
<dbReference type="AlphaFoldDB" id="A0A4Q9DNJ3"/>
<feature type="transmembrane region" description="Helical" evidence="1">
    <location>
        <begin position="359"/>
        <end position="379"/>
    </location>
</feature>
<dbReference type="SUPFAM" id="SSF82866">
    <property type="entry name" value="Multidrug efflux transporter AcrB transmembrane domain"/>
    <property type="match status" value="2"/>
</dbReference>
<dbReference type="Pfam" id="PF00873">
    <property type="entry name" value="ACR_tran"/>
    <property type="match status" value="1"/>
</dbReference>
<dbReference type="RefSeq" id="WP_131015845.1">
    <property type="nucleotide sequence ID" value="NZ_SIRE01000017.1"/>
</dbReference>
<dbReference type="Gene3D" id="3.30.70.1440">
    <property type="entry name" value="Multidrug efflux transporter AcrB pore domain"/>
    <property type="match status" value="1"/>
</dbReference>
<dbReference type="Gene3D" id="3.30.70.1320">
    <property type="entry name" value="Multidrug efflux transporter AcrB pore domain like"/>
    <property type="match status" value="1"/>
</dbReference>
<feature type="transmembrane region" description="Helical" evidence="1">
    <location>
        <begin position="532"/>
        <end position="552"/>
    </location>
</feature>
<dbReference type="GO" id="GO:0005886">
    <property type="term" value="C:plasma membrane"/>
    <property type="evidence" value="ECO:0007669"/>
    <property type="project" value="TreeGrafter"/>
</dbReference>
<dbReference type="PANTHER" id="PTHR32063">
    <property type="match status" value="1"/>
</dbReference>
<dbReference type="PANTHER" id="PTHR32063:SF0">
    <property type="entry name" value="SWARMING MOTILITY PROTEIN SWRC"/>
    <property type="match status" value="1"/>
</dbReference>
<feature type="transmembrane region" description="Helical" evidence="1">
    <location>
        <begin position="458"/>
        <end position="481"/>
    </location>
</feature>
<name>A0A4Q9DNJ3_9BACL</name>
<dbReference type="Gene3D" id="3.30.2090.10">
    <property type="entry name" value="Multidrug efflux transporter AcrB TolC docking domain, DN and DC subdomains"/>
    <property type="match status" value="2"/>
</dbReference>
<accession>A0A4Q9DNJ3</accession>
<dbReference type="Gene3D" id="1.20.1640.10">
    <property type="entry name" value="Multidrug efflux transporter AcrB transmembrane domain"/>
    <property type="match status" value="2"/>
</dbReference>
<reference evidence="2 3" key="1">
    <citation type="submission" date="2019-02" db="EMBL/GenBank/DDBJ databases">
        <title>Paenibacillus sp. nov., isolated from surface-sterilized tissue of Thalictrum simplex L.</title>
        <authorList>
            <person name="Tuo L."/>
        </authorList>
    </citation>
    <scope>NUCLEOTIDE SEQUENCE [LARGE SCALE GENOMIC DNA]</scope>
    <source>
        <strain evidence="2 3">N2SHLJ1</strain>
    </source>
</reference>
<feature type="transmembrane region" description="Helical" evidence="1">
    <location>
        <begin position="965"/>
        <end position="987"/>
    </location>
</feature>
<feature type="transmembrane region" description="Helical" evidence="1">
    <location>
        <begin position="427"/>
        <end position="446"/>
    </location>
</feature>
<feature type="transmembrane region" description="Helical" evidence="1">
    <location>
        <begin position="889"/>
        <end position="912"/>
    </location>
</feature>
<keyword evidence="1" id="KW-0472">Membrane</keyword>
<evidence type="ECO:0000256" key="1">
    <source>
        <dbReference type="SAM" id="Phobius"/>
    </source>
</evidence>
<feature type="transmembrane region" description="Helical" evidence="1">
    <location>
        <begin position="385"/>
        <end position="406"/>
    </location>
</feature>
<dbReference type="PRINTS" id="PR00702">
    <property type="entry name" value="ACRIFLAVINRP"/>
</dbReference>
<evidence type="ECO:0000313" key="3">
    <source>
        <dbReference type="Proteomes" id="UP000293142"/>
    </source>
</evidence>
<feature type="transmembrane region" description="Helical" evidence="1">
    <location>
        <begin position="12"/>
        <end position="32"/>
    </location>
</feature>
<sequence>MNLANFSVNRPVTILMMMIALLLVGGIAAPLLPVDLYPSMDIPTASVSVSWSGASPTQVENQVTKRIESSMATLPNVQSVTSNSRTGSSNVTVTFNYGTDIQEATLTMRDRMDRVRRQLPTDADAPVVSKVDPNSQPIMNLAVYGKGVDLITLRDIADNTVSPAVQRVDGVASVGVSGGRTRQIQVLLDPNKLLQYGIAFSAVTTALGNDNQSTDAGLIYKGDQLVPLRIDSEFKSSAEIEKVQVSIGRGQTVDLGELGKIVDTYQDVTFESRKDGEPSVGISILKQSDGNTVAVADGVRKAMKDIQAQLPEGVKIGTINDTSLYIKNSINTVIEHTLLGGIFSIIILMLFLNSIRATLIIGVVIPIAVISTFSMMYFSHQTINTITLGGLALGLGSLVDFAVVVLESIFRKKEEGFGPLEAAKQGAAEVGTAVLASALAQLAVFAPTVFINGLVKNFFAPMALTVSFSHIAALFAAITLVPMLASKLLKEHHDETLPEGRSYNPAVWFGRGVQRFTRGYAALLRWSLNHRWVIIVVTVGLLGGSVFLSKFVGNELMPKTDEGSLNVNISLAQGTKFEITNALVTEIENKIKAIPDVETMFTTVGGFGGGAFQSAATNSGNMTVTLKPLAERKMKTEQVVEQIRNMTQGYAGASINVNSRSSIRLPGLSSGGGADVVVNLNGPDLAVLSKLAEMVADGMRGMEGVRNVQNTFDRNIPAFDLTIDRDAAAHYGISTREIMTSLRSAYQGSVATNYKAGDTQISVMVRYPTEFTNNLENLNQIVLMTSSGGQVPLSAVAKVAPGSSPSQIRHENQQRLTTVQASAAPGYAVGDLSAQVQALLKDIPPPDGYSITMGGAQNDMNSSFKSLYMMMIISVLLVYMVMASQFESLYGPFIIMFSLPPTLIGAILGLYLTNRTINMNSVMGMIMLVGIVVNNAIVLIDYTNQLRGRGLNLREALLQAGQIRLRPILMTTATTVLAMLPLVIGFGEGAEAQASMATVVAFGLAISTMVTLVLVPVVYTLFDGMLDIIRSKFKKNTPPSSLNDADGTIIS</sequence>
<dbReference type="Gene3D" id="3.30.70.1430">
    <property type="entry name" value="Multidrug efflux transporter AcrB pore domain"/>
    <property type="match status" value="2"/>
</dbReference>
<keyword evidence="1" id="KW-0812">Transmembrane</keyword>
<proteinExistence type="predicted"/>
<protein>
    <submittedName>
        <fullName evidence="2">Efflux RND transporter permease subunit</fullName>
    </submittedName>
</protein>
<feature type="transmembrane region" description="Helical" evidence="1">
    <location>
        <begin position="924"/>
        <end position="944"/>
    </location>
</feature>